<reference evidence="7" key="2">
    <citation type="journal article" date="2023" name="Microbiol Resour">
        <title>Decontamination and Annotation of the Draft Genome Sequence of the Oomycete Lagenidium giganteum ARSEF 373.</title>
        <authorList>
            <person name="Morgan W.R."/>
            <person name="Tartar A."/>
        </authorList>
    </citation>
    <scope>NUCLEOTIDE SEQUENCE</scope>
    <source>
        <strain evidence="7">ARSEF 373</strain>
    </source>
</reference>
<dbReference type="InterPro" id="IPR019786">
    <property type="entry name" value="Zinc_finger_PHD-type_CS"/>
</dbReference>
<dbReference type="SUPFAM" id="SSF57903">
    <property type="entry name" value="FYVE/PHD zinc finger"/>
    <property type="match status" value="1"/>
</dbReference>
<dbReference type="InterPro" id="IPR050690">
    <property type="entry name" value="JHDM1_Histone_Demethylase"/>
</dbReference>
<feature type="region of interest" description="Disordered" evidence="5">
    <location>
        <begin position="569"/>
        <end position="612"/>
    </location>
</feature>
<dbReference type="InterPro" id="IPR017907">
    <property type="entry name" value="Znf_RING_CS"/>
</dbReference>
<dbReference type="PANTHER" id="PTHR23123">
    <property type="entry name" value="PHD/F-BOX CONTAINING PROTEIN"/>
    <property type="match status" value="1"/>
</dbReference>
<name>A0AAV2ZKQ1_9STRA</name>
<dbReference type="InterPro" id="IPR001841">
    <property type="entry name" value="Znf_RING"/>
</dbReference>
<gene>
    <name evidence="7" type="ORF">N0F65_002132</name>
</gene>
<feature type="region of interest" description="Disordered" evidence="5">
    <location>
        <begin position="1"/>
        <end position="58"/>
    </location>
</feature>
<evidence type="ECO:0000256" key="5">
    <source>
        <dbReference type="SAM" id="MobiDB-lite"/>
    </source>
</evidence>
<organism evidence="7 8">
    <name type="scientific">Lagenidium giganteum</name>
    <dbReference type="NCBI Taxonomy" id="4803"/>
    <lineage>
        <taxon>Eukaryota</taxon>
        <taxon>Sar</taxon>
        <taxon>Stramenopiles</taxon>
        <taxon>Oomycota</taxon>
        <taxon>Peronosporomycetes</taxon>
        <taxon>Pythiales</taxon>
        <taxon>Pythiaceae</taxon>
    </lineage>
</organism>
<dbReference type="GO" id="GO:0008270">
    <property type="term" value="F:zinc ion binding"/>
    <property type="evidence" value="ECO:0007669"/>
    <property type="project" value="UniProtKB-KW"/>
</dbReference>
<keyword evidence="8" id="KW-1185">Reference proteome</keyword>
<accession>A0AAV2ZKQ1</accession>
<dbReference type="EMBL" id="DAKRPA010000009">
    <property type="protein sequence ID" value="DBA04370.1"/>
    <property type="molecule type" value="Genomic_DNA"/>
</dbReference>
<dbReference type="SMART" id="SM00249">
    <property type="entry name" value="PHD"/>
    <property type="match status" value="1"/>
</dbReference>
<evidence type="ECO:0000256" key="1">
    <source>
        <dbReference type="ARBA" id="ARBA00022723"/>
    </source>
</evidence>
<keyword evidence="1" id="KW-0479">Metal-binding</keyword>
<feature type="compositionally biased region" description="Basic and acidic residues" evidence="5">
    <location>
        <begin position="569"/>
        <end position="579"/>
    </location>
</feature>
<comment type="caution">
    <text evidence="7">The sequence shown here is derived from an EMBL/GenBank/DDBJ whole genome shotgun (WGS) entry which is preliminary data.</text>
</comment>
<dbReference type="Gene3D" id="2.60.120.650">
    <property type="entry name" value="Cupin"/>
    <property type="match status" value="1"/>
</dbReference>
<dbReference type="PROSITE" id="PS50089">
    <property type="entry name" value="ZF_RING_2"/>
    <property type="match status" value="1"/>
</dbReference>
<keyword evidence="3" id="KW-0862">Zinc</keyword>
<proteinExistence type="predicted"/>
<feature type="domain" description="RING-type" evidence="6">
    <location>
        <begin position="704"/>
        <end position="749"/>
    </location>
</feature>
<dbReference type="PROSITE" id="PS01359">
    <property type="entry name" value="ZF_PHD_1"/>
    <property type="match status" value="1"/>
</dbReference>
<evidence type="ECO:0000256" key="3">
    <source>
        <dbReference type="ARBA" id="ARBA00022833"/>
    </source>
</evidence>
<keyword evidence="2 4" id="KW-0863">Zinc-finger</keyword>
<dbReference type="Gene3D" id="3.30.40.10">
    <property type="entry name" value="Zinc/RING finger domain, C3HC4 (zinc finger)"/>
    <property type="match status" value="1"/>
</dbReference>
<evidence type="ECO:0000259" key="6">
    <source>
        <dbReference type="PROSITE" id="PS50089"/>
    </source>
</evidence>
<evidence type="ECO:0000256" key="2">
    <source>
        <dbReference type="ARBA" id="ARBA00022771"/>
    </source>
</evidence>
<dbReference type="InterPro" id="IPR001965">
    <property type="entry name" value="Znf_PHD"/>
</dbReference>
<evidence type="ECO:0000313" key="8">
    <source>
        <dbReference type="Proteomes" id="UP001146120"/>
    </source>
</evidence>
<dbReference type="InterPro" id="IPR013083">
    <property type="entry name" value="Znf_RING/FYVE/PHD"/>
</dbReference>
<evidence type="ECO:0000256" key="4">
    <source>
        <dbReference type="PROSITE-ProRule" id="PRU00175"/>
    </source>
</evidence>
<dbReference type="InterPro" id="IPR011011">
    <property type="entry name" value="Znf_FYVE_PHD"/>
</dbReference>
<dbReference type="AlphaFoldDB" id="A0AAV2ZKQ1"/>
<sequence length="779" mass="85077">MGTRNPSASGGDGGGDGGGDTTNSSSGHKHINVCLAGMEAQPQPRQRSEPATSEEEDARFADIKRELELALEDCELEPTPLHDTLAASSTTMSSQRTRGECRCGQSVRSARTAEFLIECHFCMHWYHGKCLGVTEQDAVDIVKFSCDVCSKHGNMTQRQRPGADDSVDGGVTIAPLMRQMTAQNPTLYHKNSDAFRRVLRTARFAKSAVQQVPLQEFSASFFHSHPFDKPLLIPDHNWSIAGMSNRYPAIDVNVMASTVHNEASAAVFIHTNSQEVHSLQPQLWSMCIANTMTTPLLTAFRVDGSPAHGHVNVPFAVSTIDWHFLITSNVHSQHPPPGPEVLGLMAGEGAFLDFTRSPGGQATWLAVAHGSMNAFLIAPTDNHVQAFHSWRTSVDPPSSAVFLADQVSACHRCVLPAGSTLCVPPGWMYALSAAQESSCYVGFFSSALTLERQLLVLEAEASMSTPAAPPPPPTPFETLLQAGRQADVTTQIWVAIEIYFSKLRTHESQSALSLHEREALRRALPLLARWASSGRAGVGCTGPTWRPQSVQEAHDVLTQLHAALTDSPHRPVAHYDDHSSPNNQAMPQPAYHHHHAPHHSATWPPNVHGDHQNNLMTPTMVDFGTMWESHGAVHPAPGATTFFAPGPRTHPHPQLREHVAPVPNNGGQAYPSSTQPAHAHENEFMSFGSQAALADMLVRHRASCHRCGNLRKKSVRCPTCPHIFCQKCAEKMLDEHGNEIFVDGCPVCKEKCCCGKNRSTECVRKFHCYKKCPATKRTS</sequence>
<evidence type="ECO:0000313" key="7">
    <source>
        <dbReference type="EMBL" id="DBA04370.1"/>
    </source>
</evidence>
<dbReference type="PROSITE" id="PS00518">
    <property type="entry name" value="ZF_RING_1"/>
    <property type="match status" value="1"/>
</dbReference>
<reference evidence="7" key="1">
    <citation type="submission" date="2022-11" db="EMBL/GenBank/DDBJ databases">
        <authorList>
            <person name="Morgan W.R."/>
            <person name="Tartar A."/>
        </authorList>
    </citation>
    <scope>NUCLEOTIDE SEQUENCE</scope>
    <source>
        <strain evidence="7">ARSEF 373</strain>
    </source>
</reference>
<feature type="compositionally biased region" description="Gly residues" evidence="5">
    <location>
        <begin position="10"/>
        <end position="20"/>
    </location>
</feature>
<dbReference type="Proteomes" id="UP001146120">
    <property type="component" value="Unassembled WGS sequence"/>
</dbReference>
<protein>
    <recommendedName>
        <fullName evidence="6">RING-type domain-containing protein</fullName>
    </recommendedName>
</protein>